<dbReference type="RefSeq" id="XP_015607942.1">
    <property type="nucleotide sequence ID" value="XM_015752456.2"/>
</dbReference>
<dbReference type="GeneID" id="107273863"/>
<feature type="transmembrane region" description="Helical" evidence="10">
    <location>
        <begin position="201"/>
        <end position="222"/>
    </location>
</feature>
<comment type="subcellular location">
    <subcellularLocation>
        <location evidence="1">Membrane</location>
        <topology evidence="1">Multi-pass membrane protein</topology>
    </subcellularLocation>
</comment>
<evidence type="ECO:0000256" key="4">
    <source>
        <dbReference type="ARBA" id="ARBA00022692"/>
    </source>
</evidence>
<keyword evidence="8 10" id="KW-0472">Membrane</keyword>
<accession>A0AAJ7CEE7</accession>
<keyword evidence="3 10" id="KW-0808">Transferase</keyword>
<feature type="transmembrane region" description="Helical" evidence="10">
    <location>
        <begin position="108"/>
        <end position="131"/>
    </location>
</feature>
<keyword evidence="6 10" id="KW-1133">Transmembrane helix</keyword>
<reference evidence="12" key="1">
    <citation type="submission" date="2025-08" db="UniProtKB">
        <authorList>
            <consortium name="RefSeq"/>
        </authorList>
    </citation>
    <scope>IDENTIFICATION</scope>
</reference>
<evidence type="ECO:0000256" key="9">
    <source>
        <dbReference type="ARBA" id="ARBA00023160"/>
    </source>
</evidence>
<feature type="transmembrane region" description="Helical" evidence="10">
    <location>
        <begin position="143"/>
        <end position="161"/>
    </location>
</feature>
<organism evidence="11 12">
    <name type="scientific">Cephus cinctus</name>
    <name type="common">Wheat stem sawfly</name>
    <dbReference type="NCBI Taxonomy" id="211228"/>
    <lineage>
        <taxon>Eukaryota</taxon>
        <taxon>Metazoa</taxon>
        <taxon>Ecdysozoa</taxon>
        <taxon>Arthropoda</taxon>
        <taxon>Hexapoda</taxon>
        <taxon>Insecta</taxon>
        <taxon>Pterygota</taxon>
        <taxon>Neoptera</taxon>
        <taxon>Endopterygota</taxon>
        <taxon>Hymenoptera</taxon>
        <taxon>Cephoidea</taxon>
        <taxon>Cephidae</taxon>
        <taxon>Cephus</taxon>
    </lineage>
</organism>
<dbReference type="InterPro" id="IPR002076">
    <property type="entry name" value="ELO_fam"/>
</dbReference>
<dbReference type="GO" id="GO:0034626">
    <property type="term" value="P:fatty acid elongation, polyunsaturated fatty acid"/>
    <property type="evidence" value="ECO:0007669"/>
    <property type="project" value="TreeGrafter"/>
</dbReference>
<protein>
    <recommendedName>
        <fullName evidence="10">Elongation of very long chain fatty acids protein</fullName>
        <ecNumber evidence="10">2.3.1.199</ecNumber>
    </recommendedName>
    <alternativeName>
        <fullName evidence="10">Very-long-chain 3-oxoacyl-CoA synthase</fullName>
    </alternativeName>
</protein>
<keyword evidence="11" id="KW-1185">Reference proteome</keyword>
<evidence type="ECO:0000256" key="5">
    <source>
        <dbReference type="ARBA" id="ARBA00022832"/>
    </source>
</evidence>
<dbReference type="PROSITE" id="PS01188">
    <property type="entry name" value="ELO"/>
    <property type="match status" value="1"/>
</dbReference>
<comment type="similarity">
    <text evidence="10">Belongs to the ELO family.</text>
</comment>
<dbReference type="AlphaFoldDB" id="A0AAJ7CEE7"/>
<dbReference type="GO" id="GO:0042761">
    <property type="term" value="P:very long-chain fatty acid biosynthetic process"/>
    <property type="evidence" value="ECO:0007669"/>
    <property type="project" value="TreeGrafter"/>
</dbReference>
<keyword evidence="7 10" id="KW-0443">Lipid metabolism</keyword>
<evidence type="ECO:0000256" key="2">
    <source>
        <dbReference type="ARBA" id="ARBA00022516"/>
    </source>
</evidence>
<sequence>MSGVVEWYRDLLYNRNDPRTNDWFLISGPAPIITIVVTYIYFSVSAGPRYMRDKKPYSLKNTLIIYNFIQVLLSIYLVYEGLIAGWLFDYNYKCQPVDYSDNPKAMRMARAVYIYFLCKLIELLDTVFFVLRKKHRQISFLHVYHHAMMPICAWIGVRFVAGGHPTLLGVINSFVHIIMYTYYMLAAIGPQVQKYLWWKKYLTSLQLIQFLIIFIHNGQLLFSDCKFPKPLTTLLTLNAALFIYLFGSFYVKNYLTGRKEPKTRQENGAQCRLASNTENRINYPGQKLD</sequence>
<feature type="transmembrane region" description="Helical" evidence="10">
    <location>
        <begin position="234"/>
        <end position="255"/>
    </location>
</feature>
<feature type="transmembrane region" description="Helical" evidence="10">
    <location>
        <begin position="63"/>
        <end position="88"/>
    </location>
</feature>
<evidence type="ECO:0000256" key="7">
    <source>
        <dbReference type="ARBA" id="ARBA00023098"/>
    </source>
</evidence>
<evidence type="ECO:0000256" key="8">
    <source>
        <dbReference type="ARBA" id="ARBA00023136"/>
    </source>
</evidence>
<dbReference type="GO" id="GO:0009922">
    <property type="term" value="F:fatty acid elongase activity"/>
    <property type="evidence" value="ECO:0007669"/>
    <property type="project" value="UniProtKB-EC"/>
</dbReference>
<evidence type="ECO:0000313" key="12">
    <source>
        <dbReference type="RefSeq" id="XP_015607942.1"/>
    </source>
</evidence>
<evidence type="ECO:0000256" key="10">
    <source>
        <dbReference type="RuleBase" id="RU361115"/>
    </source>
</evidence>
<gene>
    <name evidence="12" type="primary">LOC107273863</name>
</gene>
<dbReference type="GO" id="GO:0005789">
    <property type="term" value="C:endoplasmic reticulum membrane"/>
    <property type="evidence" value="ECO:0007669"/>
    <property type="project" value="TreeGrafter"/>
</dbReference>
<dbReference type="GO" id="GO:0034625">
    <property type="term" value="P:fatty acid elongation, monounsaturated fatty acid"/>
    <property type="evidence" value="ECO:0007669"/>
    <property type="project" value="TreeGrafter"/>
</dbReference>
<keyword evidence="2 10" id="KW-0444">Lipid biosynthesis</keyword>
<feature type="transmembrane region" description="Helical" evidence="10">
    <location>
        <begin position="23"/>
        <end position="42"/>
    </location>
</feature>
<evidence type="ECO:0000256" key="1">
    <source>
        <dbReference type="ARBA" id="ARBA00004141"/>
    </source>
</evidence>
<dbReference type="Pfam" id="PF01151">
    <property type="entry name" value="ELO"/>
    <property type="match status" value="1"/>
</dbReference>
<dbReference type="PANTHER" id="PTHR11157">
    <property type="entry name" value="FATTY ACID ACYL TRANSFERASE-RELATED"/>
    <property type="match status" value="1"/>
</dbReference>
<keyword evidence="5 10" id="KW-0276">Fatty acid metabolism</keyword>
<dbReference type="GO" id="GO:0019367">
    <property type="term" value="P:fatty acid elongation, saturated fatty acid"/>
    <property type="evidence" value="ECO:0007669"/>
    <property type="project" value="TreeGrafter"/>
</dbReference>
<name>A0AAJ7CEE7_CEPCN</name>
<evidence type="ECO:0000256" key="6">
    <source>
        <dbReference type="ARBA" id="ARBA00022989"/>
    </source>
</evidence>
<dbReference type="EC" id="2.3.1.199" evidence="10"/>
<dbReference type="InterPro" id="IPR030457">
    <property type="entry name" value="ELO_CS"/>
</dbReference>
<keyword evidence="4 10" id="KW-0812">Transmembrane</keyword>
<keyword evidence="9 10" id="KW-0275">Fatty acid biosynthesis</keyword>
<dbReference type="KEGG" id="ccin:107273863"/>
<dbReference type="GO" id="GO:0030148">
    <property type="term" value="P:sphingolipid biosynthetic process"/>
    <property type="evidence" value="ECO:0007669"/>
    <property type="project" value="TreeGrafter"/>
</dbReference>
<dbReference type="Proteomes" id="UP000694920">
    <property type="component" value="Unplaced"/>
</dbReference>
<dbReference type="PANTHER" id="PTHR11157:SF28">
    <property type="entry name" value="ELONGATION OF VERY LONG CHAIN FATTY ACIDS PROTEIN"/>
    <property type="match status" value="1"/>
</dbReference>
<comment type="catalytic activity">
    <reaction evidence="10">
        <text>a very-long-chain acyl-CoA + malonyl-CoA + H(+) = a very-long-chain 3-oxoacyl-CoA + CO2 + CoA</text>
        <dbReference type="Rhea" id="RHEA:32727"/>
        <dbReference type="ChEBI" id="CHEBI:15378"/>
        <dbReference type="ChEBI" id="CHEBI:16526"/>
        <dbReference type="ChEBI" id="CHEBI:57287"/>
        <dbReference type="ChEBI" id="CHEBI:57384"/>
        <dbReference type="ChEBI" id="CHEBI:90725"/>
        <dbReference type="ChEBI" id="CHEBI:90736"/>
        <dbReference type="EC" id="2.3.1.199"/>
    </reaction>
</comment>
<evidence type="ECO:0000313" key="11">
    <source>
        <dbReference type="Proteomes" id="UP000694920"/>
    </source>
</evidence>
<proteinExistence type="inferred from homology"/>
<feature type="transmembrane region" description="Helical" evidence="10">
    <location>
        <begin position="167"/>
        <end position="189"/>
    </location>
</feature>
<evidence type="ECO:0000256" key="3">
    <source>
        <dbReference type="ARBA" id="ARBA00022679"/>
    </source>
</evidence>